<dbReference type="EMBL" id="BTRK01000001">
    <property type="protein sequence ID" value="GMR30247.1"/>
    <property type="molecule type" value="Genomic_DNA"/>
</dbReference>
<dbReference type="AlphaFoldDB" id="A0AAN4YWG5"/>
<comment type="caution">
    <text evidence="1">The sequence shown here is derived from an EMBL/GenBank/DDBJ whole genome shotgun (WGS) entry which is preliminary data.</text>
</comment>
<accession>A0AAN4YWG5</accession>
<keyword evidence="2" id="KW-1185">Reference proteome</keyword>
<sequence length="235" mass="25806">MEICKRDRKGLVGIGLYYIVGWEEGGGGHDGVDIDDLEGTTTQLSVVLGLPLLEAHADLLRLEASDLNGETQRLGDLILVARLAQQMVEGINVIPALLLGDLGQEDTTALVSRVRVHEVNTDSMHSNLPVQIVGCRLECDEQRDLRVQRGHFLGYDGIESGVTHRRSDCVLCHTFGQSQIFEGADATAEMLVRALLPRDEQRELGSGRNGGWRGGRVTSVEPRLKRLEAVRRHVA</sequence>
<name>A0AAN4YWG5_9BILA</name>
<proteinExistence type="predicted"/>
<dbReference type="Proteomes" id="UP001328107">
    <property type="component" value="Unassembled WGS sequence"/>
</dbReference>
<reference evidence="2" key="1">
    <citation type="submission" date="2022-10" db="EMBL/GenBank/DDBJ databases">
        <title>Genome assembly of Pristionchus species.</title>
        <authorList>
            <person name="Yoshida K."/>
            <person name="Sommer R.J."/>
        </authorList>
    </citation>
    <scope>NUCLEOTIDE SEQUENCE [LARGE SCALE GENOMIC DNA]</scope>
    <source>
        <strain evidence="2">RS5460</strain>
    </source>
</reference>
<organism evidence="1 2">
    <name type="scientific">Pristionchus mayeri</name>
    <dbReference type="NCBI Taxonomy" id="1317129"/>
    <lineage>
        <taxon>Eukaryota</taxon>
        <taxon>Metazoa</taxon>
        <taxon>Ecdysozoa</taxon>
        <taxon>Nematoda</taxon>
        <taxon>Chromadorea</taxon>
        <taxon>Rhabditida</taxon>
        <taxon>Rhabditina</taxon>
        <taxon>Diplogasteromorpha</taxon>
        <taxon>Diplogasteroidea</taxon>
        <taxon>Neodiplogasteridae</taxon>
        <taxon>Pristionchus</taxon>
    </lineage>
</organism>
<protein>
    <submittedName>
        <fullName evidence="1">Uncharacterized protein</fullName>
    </submittedName>
</protein>
<evidence type="ECO:0000313" key="2">
    <source>
        <dbReference type="Proteomes" id="UP001328107"/>
    </source>
</evidence>
<evidence type="ECO:0000313" key="1">
    <source>
        <dbReference type="EMBL" id="GMR30247.1"/>
    </source>
</evidence>
<gene>
    <name evidence="1" type="ORF">PMAYCL1PPCAC_00442</name>
</gene>